<evidence type="ECO:0000256" key="5">
    <source>
        <dbReference type="ARBA" id="ARBA00022892"/>
    </source>
</evidence>
<reference evidence="8 9" key="1">
    <citation type="submission" date="2019-06" db="EMBL/GenBank/DDBJ databases">
        <title>Genomics analysis of Aphanomyces spp. identifies a new class of oomycete effector associated with host adaptation.</title>
        <authorList>
            <person name="Gaulin E."/>
        </authorList>
    </citation>
    <scope>NUCLEOTIDE SEQUENCE [LARGE SCALE GENOMIC DNA]</scope>
    <source>
        <strain evidence="8 9">E</strain>
    </source>
</reference>
<comment type="subcellular location">
    <subcellularLocation>
        <location evidence="2">Endoplasmic reticulum</location>
    </subcellularLocation>
    <subcellularLocation>
        <location evidence="1">Golgi apparatus</location>
        <location evidence="1">cis-Golgi network</location>
    </subcellularLocation>
</comment>
<keyword evidence="6" id="KW-0333">Golgi apparatus</keyword>
<dbReference type="InterPro" id="IPR011012">
    <property type="entry name" value="Longin-like_dom_sf"/>
</dbReference>
<evidence type="ECO:0000256" key="7">
    <source>
        <dbReference type="ARBA" id="ARBA00038167"/>
    </source>
</evidence>
<dbReference type="GO" id="GO:0006888">
    <property type="term" value="P:endoplasmic reticulum to Golgi vesicle-mediated transport"/>
    <property type="evidence" value="ECO:0007669"/>
    <property type="project" value="TreeGrafter"/>
</dbReference>
<accession>A0A6A4ZH59</accession>
<dbReference type="PANTHER" id="PTHR23249">
    <property type="entry name" value="TRAFFICKING PROTEIN PARTICLE COMPLEX SUBUNIT"/>
    <property type="match status" value="1"/>
</dbReference>
<comment type="caution">
    <text evidence="8">The sequence shown here is derived from an EMBL/GenBank/DDBJ whole genome shotgun (WGS) entry which is preliminary data.</text>
</comment>
<evidence type="ECO:0000256" key="4">
    <source>
        <dbReference type="ARBA" id="ARBA00022824"/>
    </source>
</evidence>
<dbReference type="SMART" id="SM01399">
    <property type="entry name" value="Sybindin"/>
    <property type="match status" value="1"/>
</dbReference>
<evidence type="ECO:0008006" key="10">
    <source>
        <dbReference type="Google" id="ProtNLM"/>
    </source>
</evidence>
<dbReference type="VEuPathDB" id="FungiDB:H257_04176"/>
<protein>
    <recommendedName>
        <fullName evidence="10">Trafficking protein particle complex subunit</fullName>
    </recommendedName>
</protein>
<dbReference type="AlphaFoldDB" id="A0A6A4ZH59"/>
<evidence type="ECO:0000256" key="1">
    <source>
        <dbReference type="ARBA" id="ARBA00004222"/>
    </source>
</evidence>
<evidence type="ECO:0000256" key="6">
    <source>
        <dbReference type="ARBA" id="ARBA00023034"/>
    </source>
</evidence>
<keyword evidence="5" id="KW-0931">ER-Golgi transport</keyword>
<name>A0A6A4ZH59_APHAT</name>
<organism evidence="8 9">
    <name type="scientific">Aphanomyces astaci</name>
    <name type="common">Crayfish plague agent</name>
    <dbReference type="NCBI Taxonomy" id="112090"/>
    <lineage>
        <taxon>Eukaryota</taxon>
        <taxon>Sar</taxon>
        <taxon>Stramenopiles</taxon>
        <taxon>Oomycota</taxon>
        <taxon>Saprolegniomycetes</taxon>
        <taxon>Saprolegniales</taxon>
        <taxon>Verrucalvaceae</taxon>
        <taxon>Aphanomyces</taxon>
    </lineage>
</organism>
<gene>
    <name evidence="8" type="ORF">AaE_011723</name>
</gene>
<evidence type="ECO:0000313" key="9">
    <source>
        <dbReference type="Proteomes" id="UP000469452"/>
    </source>
</evidence>
<dbReference type="Pfam" id="PF04099">
    <property type="entry name" value="Sybindin"/>
    <property type="match status" value="1"/>
</dbReference>
<keyword evidence="3" id="KW-0813">Transport</keyword>
<dbReference type="GO" id="GO:0005794">
    <property type="term" value="C:Golgi apparatus"/>
    <property type="evidence" value="ECO:0007669"/>
    <property type="project" value="UniProtKB-SubCell"/>
</dbReference>
<sequence>MATCRLPIDRTTPTAVMIYNFYIFNRSGACLMYEEWNRSNDAMTLNDAEEEKRLMFGLIFSLKEFLRKMSPPTSTPQTHSLKTFKTDVYTCHHLETPSGLRFILSTDNQSGDLQEALQYMYGNLYVELVTKNPVHDARSTKPVKCKLFRANIKAYIESLACFKSLHVQSAVVPTMAPTTPSRRAFHSDTRNFGGRVAVYDELINHQMKLLSINPQSGSASAKTSKPGSIVSLRRSRLATSVQATDLSARLSRNRKSAENTTLVDHRNQIKVMMHKILHYSVTPSHCYLGT</sequence>
<dbReference type="SUPFAM" id="SSF64356">
    <property type="entry name" value="SNARE-like"/>
    <property type="match status" value="1"/>
</dbReference>
<dbReference type="Proteomes" id="UP000469452">
    <property type="component" value="Unassembled WGS sequence"/>
</dbReference>
<dbReference type="Gene3D" id="3.30.450.70">
    <property type="match status" value="1"/>
</dbReference>
<dbReference type="VEuPathDB" id="FungiDB:H257_04175"/>
<dbReference type="GO" id="GO:0030008">
    <property type="term" value="C:TRAPP complex"/>
    <property type="evidence" value="ECO:0007669"/>
    <property type="project" value="InterPro"/>
</dbReference>
<dbReference type="GO" id="GO:0005783">
    <property type="term" value="C:endoplasmic reticulum"/>
    <property type="evidence" value="ECO:0007669"/>
    <property type="project" value="UniProtKB-SubCell"/>
</dbReference>
<keyword evidence="4" id="KW-0256">Endoplasmic reticulum</keyword>
<evidence type="ECO:0000313" key="8">
    <source>
        <dbReference type="EMBL" id="KAF0713726.1"/>
    </source>
</evidence>
<proteinExistence type="inferred from homology"/>
<dbReference type="InterPro" id="IPR007233">
    <property type="entry name" value="TRAPPC"/>
</dbReference>
<dbReference type="CDD" id="cd14855">
    <property type="entry name" value="TRAPPC1_MUM2"/>
    <property type="match status" value="1"/>
</dbReference>
<evidence type="ECO:0000256" key="3">
    <source>
        <dbReference type="ARBA" id="ARBA00022448"/>
    </source>
</evidence>
<evidence type="ECO:0000256" key="2">
    <source>
        <dbReference type="ARBA" id="ARBA00004240"/>
    </source>
</evidence>
<dbReference type="EMBL" id="VJMI01017440">
    <property type="protein sequence ID" value="KAF0713726.1"/>
    <property type="molecule type" value="Genomic_DNA"/>
</dbReference>
<comment type="similarity">
    <text evidence="7">Belongs to the TRAPP small subunits family. BET5 subfamily.</text>
</comment>
<dbReference type="PANTHER" id="PTHR23249:SF16">
    <property type="entry name" value="TRAFFICKING PROTEIN PARTICLE COMPLEX SUBUNIT 1"/>
    <property type="match status" value="1"/>
</dbReference>